<dbReference type="Proteomes" id="UP000319852">
    <property type="component" value="Chromosome"/>
</dbReference>
<dbReference type="SUPFAM" id="SSF53649">
    <property type="entry name" value="Alkaline phosphatase-like"/>
    <property type="match status" value="1"/>
</dbReference>
<organism evidence="2 3">
    <name type="scientific">Adhaeretor mobilis</name>
    <dbReference type="NCBI Taxonomy" id="1930276"/>
    <lineage>
        <taxon>Bacteria</taxon>
        <taxon>Pseudomonadati</taxon>
        <taxon>Planctomycetota</taxon>
        <taxon>Planctomycetia</taxon>
        <taxon>Pirellulales</taxon>
        <taxon>Lacipirellulaceae</taxon>
        <taxon>Adhaeretor</taxon>
    </lineage>
</organism>
<dbReference type="KEGG" id="amob:HG15A2_28570"/>
<proteinExistence type="predicted"/>
<sequence>MPDSSPTNRHALVIVVDGWRASSLGAYGNSGLPTPTLDKIASQSLLLDFLLCDSVELPQYYRSLFNAEHSLRLNSLKQVGYSLLKELSKAGSKTSLLTDDSWLGEFADQLPLASLTHLNLEVDQPAQTSQETAMGQLFAIAGEHLAELSSQRNAGSEDGSQVTWIHLSGFHGPWDAPTEYRSGLLTDEDPPPLEGVSPPRYIATDDPDELLAYRAAYDAQVMVLEECLGDFLAASHQYLQSQPTLVCLTGSRGFALGEHGELGTQAKPLYGELLHVPCLISVPETTTPIPRFGGLCQPADLGATLSEWLLGQDTTEGRNLLTLFCEEPVDWRQFVLAKRGDEVTLRTVAWMMRTSGIESAASQELYVKPDDRWECNEISGLCPDAFQQLQALQEEVLPAFASGQPLPAETLAENLVKPHR</sequence>
<dbReference type="OrthoDB" id="265007at2"/>
<dbReference type="InterPro" id="IPR017850">
    <property type="entry name" value="Alkaline_phosphatase_core_sf"/>
</dbReference>
<keyword evidence="3" id="KW-1185">Reference proteome</keyword>
<reference evidence="2 3" key="1">
    <citation type="submission" date="2019-02" db="EMBL/GenBank/DDBJ databases">
        <title>Deep-cultivation of Planctomycetes and their phenomic and genomic characterization uncovers novel biology.</title>
        <authorList>
            <person name="Wiegand S."/>
            <person name="Jogler M."/>
            <person name="Boedeker C."/>
            <person name="Pinto D."/>
            <person name="Vollmers J."/>
            <person name="Rivas-Marin E."/>
            <person name="Kohn T."/>
            <person name="Peeters S.H."/>
            <person name="Heuer A."/>
            <person name="Rast P."/>
            <person name="Oberbeckmann S."/>
            <person name="Bunk B."/>
            <person name="Jeske O."/>
            <person name="Meyerdierks A."/>
            <person name="Storesund J.E."/>
            <person name="Kallscheuer N."/>
            <person name="Luecker S."/>
            <person name="Lage O.M."/>
            <person name="Pohl T."/>
            <person name="Merkel B.J."/>
            <person name="Hornburger P."/>
            <person name="Mueller R.-W."/>
            <person name="Bruemmer F."/>
            <person name="Labrenz M."/>
            <person name="Spormann A.M."/>
            <person name="Op den Camp H."/>
            <person name="Overmann J."/>
            <person name="Amann R."/>
            <person name="Jetten M.S.M."/>
            <person name="Mascher T."/>
            <person name="Medema M.H."/>
            <person name="Devos D.P."/>
            <person name="Kaster A.-K."/>
            <person name="Ovreas L."/>
            <person name="Rohde M."/>
            <person name="Galperin M.Y."/>
            <person name="Jogler C."/>
        </authorList>
    </citation>
    <scope>NUCLEOTIDE SEQUENCE [LARGE SCALE GENOMIC DNA]</scope>
    <source>
        <strain evidence="2 3">HG15A2</strain>
    </source>
</reference>
<dbReference type="EMBL" id="CP036263">
    <property type="protein sequence ID" value="QDS99533.1"/>
    <property type="molecule type" value="Genomic_DNA"/>
</dbReference>
<dbReference type="RefSeq" id="WP_145060741.1">
    <property type="nucleotide sequence ID" value="NZ_CP036263.1"/>
</dbReference>
<dbReference type="PANTHER" id="PTHR43751:SF3">
    <property type="entry name" value="SULFATASE N-TERMINAL DOMAIN-CONTAINING PROTEIN"/>
    <property type="match status" value="1"/>
</dbReference>
<gene>
    <name evidence="2" type="ORF">HG15A2_28570</name>
</gene>
<name>A0A517MXE3_9BACT</name>
<dbReference type="PANTHER" id="PTHR43751">
    <property type="entry name" value="SULFATASE"/>
    <property type="match status" value="1"/>
</dbReference>
<evidence type="ECO:0000313" key="3">
    <source>
        <dbReference type="Proteomes" id="UP000319852"/>
    </source>
</evidence>
<accession>A0A517MXE3</accession>
<dbReference type="Pfam" id="PF00884">
    <property type="entry name" value="Sulfatase"/>
    <property type="match status" value="1"/>
</dbReference>
<evidence type="ECO:0000313" key="2">
    <source>
        <dbReference type="EMBL" id="QDS99533.1"/>
    </source>
</evidence>
<evidence type="ECO:0000259" key="1">
    <source>
        <dbReference type="Pfam" id="PF00884"/>
    </source>
</evidence>
<protein>
    <submittedName>
        <fullName evidence="2">Sulfatase</fullName>
    </submittedName>
</protein>
<feature type="domain" description="Sulfatase N-terminal" evidence="1">
    <location>
        <begin position="10"/>
        <end position="309"/>
    </location>
</feature>
<dbReference type="Gene3D" id="3.40.720.10">
    <property type="entry name" value="Alkaline Phosphatase, subunit A"/>
    <property type="match status" value="1"/>
</dbReference>
<dbReference type="AlphaFoldDB" id="A0A517MXE3"/>
<dbReference type="InterPro" id="IPR000917">
    <property type="entry name" value="Sulfatase_N"/>
</dbReference>
<dbReference type="InterPro" id="IPR052701">
    <property type="entry name" value="GAG_Ulvan_Degrading_Sulfatases"/>
</dbReference>